<evidence type="ECO:0000256" key="1">
    <source>
        <dbReference type="ARBA" id="ARBA00010577"/>
    </source>
</evidence>
<keyword evidence="5" id="KW-0966">Cell projection</keyword>
<dbReference type="InterPro" id="IPR005648">
    <property type="entry name" value="FlgD"/>
</dbReference>
<gene>
    <name evidence="5" type="ORF">GGR39_000689</name>
</gene>
<evidence type="ECO:0000256" key="4">
    <source>
        <dbReference type="ARBA" id="ARBA00024746"/>
    </source>
</evidence>
<dbReference type="EMBL" id="JACIDY010000001">
    <property type="protein sequence ID" value="MBB3939060.1"/>
    <property type="molecule type" value="Genomic_DNA"/>
</dbReference>
<reference evidence="5 6" key="1">
    <citation type="submission" date="2020-08" db="EMBL/GenBank/DDBJ databases">
        <title>Genomic Encyclopedia of Type Strains, Phase IV (KMG-IV): sequencing the most valuable type-strain genomes for metagenomic binning, comparative biology and taxonomic classification.</title>
        <authorList>
            <person name="Goeker M."/>
        </authorList>
    </citation>
    <scope>NUCLEOTIDE SEQUENCE [LARGE SCALE GENOMIC DNA]</scope>
    <source>
        <strain evidence="5 6">DSM 27568</strain>
    </source>
</reference>
<keyword evidence="6" id="KW-1185">Reference proteome</keyword>
<keyword evidence="3" id="KW-1005">Bacterial flagellum biogenesis</keyword>
<dbReference type="GO" id="GO:0044781">
    <property type="term" value="P:bacterial-type flagellum organization"/>
    <property type="evidence" value="ECO:0007669"/>
    <property type="project" value="UniProtKB-KW"/>
</dbReference>
<organism evidence="5 6">
    <name type="scientific">Novosphingobium fluoreni</name>
    <dbReference type="NCBI Taxonomy" id="1391222"/>
    <lineage>
        <taxon>Bacteria</taxon>
        <taxon>Pseudomonadati</taxon>
        <taxon>Pseudomonadota</taxon>
        <taxon>Alphaproteobacteria</taxon>
        <taxon>Sphingomonadales</taxon>
        <taxon>Sphingomonadaceae</taxon>
        <taxon>Novosphingobium</taxon>
    </lineage>
</organism>
<dbReference type="Pfam" id="PF03963">
    <property type="entry name" value="FlgD"/>
    <property type="match status" value="1"/>
</dbReference>
<proteinExistence type="inferred from homology"/>
<dbReference type="Proteomes" id="UP000561459">
    <property type="component" value="Unassembled WGS sequence"/>
</dbReference>
<keyword evidence="5" id="KW-0969">Cilium</keyword>
<dbReference type="AlphaFoldDB" id="A0A7W6FXJ1"/>
<sequence>MTVSSVFQNYATTSGAGKVETSNGKTGLASLGSNDFIKLMTAQMKQQDPTDPVDQKQMLAQMAQFSTLANSTEMGSTLKAIASKLDVLITNQPTTTTTPTAS</sequence>
<protein>
    <recommendedName>
        <fullName evidence="2">Basal-body rod modification protein FlgD</fullName>
    </recommendedName>
</protein>
<comment type="similarity">
    <text evidence="1">Belongs to the FlgD family.</text>
</comment>
<comment type="caution">
    <text evidence="5">The sequence shown here is derived from an EMBL/GenBank/DDBJ whole genome shotgun (WGS) entry which is preliminary data.</text>
</comment>
<evidence type="ECO:0000313" key="5">
    <source>
        <dbReference type="EMBL" id="MBB3939060.1"/>
    </source>
</evidence>
<evidence type="ECO:0000256" key="2">
    <source>
        <dbReference type="ARBA" id="ARBA00016013"/>
    </source>
</evidence>
<evidence type="ECO:0000313" key="6">
    <source>
        <dbReference type="Proteomes" id="UP000561459"/>
    </source>
</evidence>
<accession>A0A7W6FXJ1</accession>
<keyword evidence="5" id="KW-0282">Flagellum</keyword>
<evidence type="ECO:0000256" key="3">
    <source>
        <dbReference type="ARBA" id="ARBA00022795"/>
    </source>
</evidence>
<name>A0A7W6FXJ1_9SPHN</name>
<comment type="function">
    <text evidence="4">Required for flagellar hook formation. May act as a scaffolding protein.</text>
</comment>
<dbReference type="RefSeq" id="WP_183615849.1">
    <property type="nucleotide sequence ID" value="NZ_JACIDY010000001.1"/>
</dbReference>